<accession>A0A6L2KJU1</accession>
<evidence type="ECO:0000313" key="2">
    <source>
        <dbReference type="EMBL" id="GEU49751.1"/>
    </source>
</evidence>
<proteinExistence type="predicted"/>
<protein>
    <recommendedName>
        <fullName evidence="3">Retrovirus-related Pol polyprotein from transposon TNT 1-94</fullName>
    </recommendedName>
</protein>
<feature type="coiled-coil region" evidence="1">
    <location>
        <begin position="150"/>
        <end position="177"/>
    </location>
</feature>
<dbReference type="EMBL" id="BKCJ010002610">
    <property type="protein sequence ID" value="GEU49751.1"/>
    <property type="molecule type" value="Genomic_DNA"/>
</dbReference>
<evidence type="ECO:0000256" key="1">
    <source>
        <dbReference type="SAM" id="Coils"/>
    </source>
</evidence>
<name>A0A6L2KJU1_TANCI</name>
<gene>
    <name evidence="2" type="ORF">Tci_021729</name>
</gene>
<reference evidence="2" key="1">
    <citation type="journal article" date="2019" name="Sci. Rep.">
        <title>Draft genome of Tanacetum cinerariifolium, the natural source of mosquito coil.</title>
        <authorList>
            <person name="Yamashiro T."/>
            <person name="Shiraishi A."/>
            <person name="Satake H."/>
            <person name="Nakayama K."/>
        </authorList>
    </citation>
    <scope>NUCLEOTIDE SEQUENCE</scope>
</reference>
<dbReference type="AlphaFoldDB" id="A0A6L2KJU1"/>
<evidence type="ECO:0008006" key="3">
    <source>
        <dbReference type="Google" id="ProtNLM"/>
    </source>
</evidence>
<keyword evidence="1" id="KW-0175">Coiled coil</keyword>
<organism evidence="2">
    <name type="scientific">Tanacetum cinerariifolium</name>
    <name type="common">Dalmatian daisy</name>
    <name type="synonym">Chrysanthemum cinerariifolium</name>
    <dbReference type="NCBI Taxonomy" id="118510"/>
    <lineage>
        <taxon>Eukaryota</taxon>
        <taxon>Viridiplantae</taxon>
        <taxon>Streptophyta</taxon>
        <taxon>Embryophyta</taxon>
        <taxon>Tracheophyta</taxon>
        <taxon>Spermatophyta</taxon>
        <taxon>Magnoliopsida</taxon>
        <taxon>eudicotyledons</taxon>
        <taxon>Gunneridae</taxon>
        <taxon>Pentapetalae</taxon>
        <taxon>asterids</taxon>
        <taxon>campanulids</taxon>
        <taxon>Asterales</taxon>
        <taxon>Asteraceae</taxon>
        <taxon>Asteroideae</taxon>
        <taxon>Anthemideae</taxon>
        <taxon>Anthemidinae</taxon>
        <taxon>Tanacetum</taxon>
    </lineage>
</organism>
<sequence>MFRVDRIEFRETMHEEQLQLEVGEFGTELAMQILVKQGLISGQANTFDDDVDEAPVQDLALSEDCIFQADQCNAFDSDVDEAPTAQTMFMVQDHENYLDSVGEYHEVHDMQNDVQPNYVVDTDTEYTSDSNIIPYDQDVKNNPEPNKVVNESLTAELARYKELVESYEKKARFELTEREPKIDEQIRIIITDRNIKEDSLKKEIHSVKMQLISTVDHNKSMKKEVATLKKDFKQKENKYLEDFLDMK</sequence>
<comment type="caution">
    <text evidence="2">The sequence shown here is derived from an EMBL/GenBank/DDBJ whole genome shotgun (WGS) entry which is preliminary data.</text>
</comment>